<evidence type="ECO:0000259" key="9">
    <source>
        <dbReference type="Pfam" id="PF17482"/>
    </source>
</evidence>
<keyword evidence="3" id="KW-1227">Viral tail protein</keyword>
<accession>A0A879R394</accession>
<evidence type="ECO:0000259" key="8">
    <source>
        <dbReference type="Pfam" id="PF04984"/>
    </source>
</evidence>
<evidence type="ECO:0000256" key="6">
    <source>
        <dbReference type="ARBA" id="ARBA00023009"/>
    </source>
</evidence>
<evidence type="ECO:0000256" key="5">
    <source>
        <dbReference type="ARBA" id="ARBA00023003"/>
    </source>
</evidence>
<dbReference type="KEGG" id="vg:77946381"/>
<keyword evidence="7" id="KW-1160">Virus entry into host cell</keyword>
<keyword evidence="5" id="KW-1229">Viral tail sheath protein</keyword>
<keyword evidence="5" id="KW-0946">Virion</keyword>
<dbReference type="EMBL" id="MW015081">
    <property type="protein sequence ID" value="QPX48176.1"/>
    <property type="molecule type" value="Genomic_DNA"/>
</dbReference>
<comment type="similarity">
    <text evidence="1">Belongs to the myoviridae tail sheath protein family.</text>
</comment>
<dbReference type="RefSeq" id="YP_010670186.1">
    <property type="nucleotide sequence ID" value="NC_070963.1"/>
</dbReference>
<keyword evidence="4" id="KW-1242">Viral contractile tail ejection system</keyword>
<dbReference type="GO" id="GO:0099000">
    <property type="term" value="P:symbiont genome ejection through host cell envelope, contractile tail mechanism"/>
    <property type="evidence" value="ECO:0007669"/>
    <property type="project" value="UniProtKB-KW"/>
</dbReference>
<dbReference type="Gene3D" id="3.40.50.11780">
    <property type="match status" value="2"/>
</dbReference>
<keyword evidence="2" id="KW-1162">Viral penetration into host cytoplasm</keyword>
<protein>
    <submittedName>
        <fullName evidence="10">Terminase large subunit</fullName>
    </submittedName>
</protein>
<dbReference type="GeneID" id="77946381"/>
<evidence type="ECO:0000256" key="2">
    <source>
        <dbReference type="ARBA" id="ARBA00022595"/>
    </source>
</evidence>
<evidence type="ECO:0000256" key="1">
    <source>
        <dbReference type="ARBA" id="ARBA00008005"/>
    </source>
</evidence>
<evidence type="ECO:0000256" key="7">
    <source>
        <dbReference type="ARBA" id="ARBA00023296"/>
    </source>
</evidence>
<dbReference type="Pfam" id="PF04984">
    <property type="entry name" value="Phage_sheath_1"/>
    <property type="match status" value="1"/>
</dbReference>
<dbReference type="InterPro" id="IPR052042">
    <property type="entry name" value="Tail_sheath_structural"/>
</dbReference>
<evidence type="ECO:0000256" key="4">
    <source>
        <dbReference type="ARBA" id="ARBA00022766"/>
    </source>
</evidence>
<proteinExistence type="inferred from homology"/>
<dbReference type="Proteomes" id="UP000664915">
    <property type="component" value="Segment"/>
</dbReference>
<dbReference type="PANTHER" id="PTHR35861:SF1">
    <property type="entry name" value="PHAGE TAIL SHEATH PROTEIN"/>
    <property type="match status" value="1"/>
</dbReference>
<organism evidence="10 11">
    <name type="scientific">Synechococcus phage S-SRM01</name>
    <dbReference type="NCBI Taxonomy" id="2781608"/>
    <lineage>
        <taxon>Viruses</taxon>
        <taxon>Duplodnaviria</taxon>
        <taxon>Heunggongvirae</taxon>
        <taxon>Uroviricota</taxon>
        <taxon>Caudoviricetes</taxon>
        <taxon>Pantevenvirales</taxon>
        <taxon>Kyanoviridae</taxon>
        <taxon>Serangoonvirus</taxon>
        <taxon>Serangoonvirus essarone</taxon>
    </lineage>
</organism>
<dbReference type="InterPro" id="IPR035089">
    <property type="entry name" value="Phage_sheath_subtilisin"/>
</dbReference>
<name>A0A879R394_9CAUD</name>
<feature type="domain" description="Tail sheath protein subtilisin-like" evidence="8">
    <location>
        <begin position="430"/>
        <end position="607"/>
    </location>
</feature>
<feature type="domain" description="Tail sheath protein C-terminal" evidence="9">
    <location>
        <begin position="611"/>
        <end position="709"/>
    </location>
</feature>
<dbReference type="GO" id="GO:0098027">
    <property type="term" value="C:virus tail, sheath"/>
    <property type="evidence" value="ECO:0007669"/>
    <property type="project" value="UniProtKB-KW"/>
</dbReference>
<evidence type="ECO:0000313" key="10">
    <source>
        <dbReference type="EMBL" id="QPX48176.1"/>
    </source>
</evidence>
<keyword evidence="6" id="KW-1171">Viral genome ejection through host cell envelope</keyword>
<keyword evidence="11" id="KW-1185">Reference proteome</keyword>
<evidence type="ECO:0000313" key="11">
    <source>
        <dbReference type="Proteomes" id="UP000664915"/>
    </source>
</evidence>
<dbReference type="PANTHER" id="PTHR35861">
    <property type="match status" value="1"/>
</dbReference>
<sequence length="725" mass="77316">MPLNLASPGIVVREVDLTLGRVAPSSDKIGAIVAPFSKGPVDSPTLVENENDLLVNFGEPYSTDKHYEHWLSASSYLAYGGALRVVRANDNDLRNGFVGTASSVKIDSLDHYNALGYDENTLSGVVVAARNPGSWSNGLKVAIIDSKADQILVGVNTSVASGITNIAVGYGVTQSIAGRINPGAGTTSVLDGYLKGIITEISGSSVYVKVLSYVSAAGTETQVDYQPSGVYAFSSSGSVAIHTSGQTVSTGSTSYTGRLDWFDQQTLGITSTSTISWNNIAPRPGTSAYAAARDSRFDEVHVVVIDALGTVTGNAGTILEKHLSLSKATDAEFSVGNPAYWRKYIVNNSEYIFGLGAPTGIVTTGYSSGFSLESDVAWDQTAEGITFAAAGASTNTLVGGKDYSGAQDLNSAGSLTATLGELSDGYDLFENTENFNVDFLLMGSAAYDISTAQALANKLISVAELRKDAIAFISPYRGAALSDTSVQTAVTVRSAADITDNVVQFYASVSSSSYAIFDSGYKYMYDRFSNTFRYVPLNGDIAGLCARNDINNFPWYSPAGTSRGAILNAVKLAYNPTKTQRDTLYSNRVNPVIFSPGAGIILFGDKTGLAKASAFDRINVRRLFVYLENAISQAAKDALFEFNDEITRTNFVNTIEPFLRDVQAKRGIFDYVVICDETNNTAAVIDNNEFVADIYIKPARSINFIGLNFIATKTGVDFEEVIGNF</sequence>
<evidence type="ECO:0000256" key="3">
    <source>
        <dbReference type="ARBA" id="ARBA00022732"/>
    </source>
</evidence>
<reference evidence="10" key="1">
    <citation type="submission" date="2020-09" db="EMBL/GenBank/DDBJ databases">
        <authorList>
            <person name="Zhang D."/>
            <person name="Hatherill J.R."/>
            <person name="Ramirez J.F."/>
            <person name="Edinger B."/>
            <person name="Balarin R."/>
            <person name="Sullivan A."/>
            <person name="Humpal K.M."/>
            <person name="Guseva A."/>
            <person name="Butela K.A."/>
            <person name="Garlena R.A."/>
            <person name="Russell D.A."/>
            <person name="Pope W.H."/>
            <person name="Jacobs-Sera D."/>
            <person name="Hatfull G.F."/>
        </authorList>
    </citation>
    <scope>NUCLEOTIDE SEQUENCE</scope>
</reference>
<dbReference type="Pfam" id="PF17482">
    <property type="entry name" value="Phage_sheath_1C"/>
    <property type="match status" value="1"/>
</dbReference>
<dbReference type="InterPro" id="IPR020287">
    <property type="entry name" value="Tail_sheath_C"/>
</dbReference>